<proteinExistence type="predicted"/>
<comment type="caution">
    <text evidence="1">The sequence shown here is derived from an EMBL/GenBank/DDBJ whole genome shotgun (WGS) entry which is preliminary data.</text>
</comment>
<name>A0ACB9IE81_9ASTR</name>
<dbReference type="Proteomes" id="UP001056120">
    <property type="component" value="Linkage Group LG08"/>
</dbReference>
<protein>
    <submittedName>
        <fullName evidence="1">Uncharacterized protein</fullName>
    </submittedName>
</protein>
<reference evidence="1 2" key="2">
    <citation type="journal article" date="2022" name="Mol. Ecol. Resour.">
        <title>The genomes of chicory, endive, great burdock and yacon provide insights into Asteraceae paleo-polyploidization history and plant inulin production.</title>
        <authorList>
            <person name="Fan W."/>
            <person name="Wang S."/>
            <person name="Wang H."/>
            <person name="Wang A."/>
            <person name="Jiang F."/>
            <person name="Liu H."/>
            <person name="Zhao H."/>
            <person name="Xu D."/>
            <person name="Zhang Y."/>
        </authorList>
    </citation>
    <scope>NUCLEOTIDE SEQUENCE [LARGE SCALE GENOMIC DNA]</scope>
    <source>
        <strain evidence="2">cv. Yunnan</strain>
        <tissue evidence="1">Leaves</tissue>
    </source>
</reference>
<dbReference type="EMBL" id="CM042025">
    <property type="protein sequence ID" value="KAI3805978.1"/>
    <property type="molecule type" value="Genomic_DNA"/>
</dbReference>
<evidence type="ECO:0000313" key="2">
    <source>
        <dbReference type="Proteomes" id="UP001056120"/>
    </source>
</evidence>
<keyword evidence="2" id="KW-1185">Reference proteome</keyword>
<organism evidence="1 2">
    <name type="scientific">Smallanthus sonchifolius</name>
    <dbReference type="NCBI Taxonomy" id="185202"/>
    <lineage>
        <taxon>Eukaryota</taxon>
        <taxon>Viridiplantae</taxon>
        <taxon>Streptophyta</taxon>
        <taxon>Embryophyta</taxon>
        <taxon>Tracheophyta</taxon>
        <taxon>Spermatophyta</taxon>
        <taxon>Magnoliopsida</taxon>
        <taxon>eudicotyledons</taxon>
        <taxon>Gunneridae</taxon>
        <taxon>Pentapetalae</taxon>
        <taxon>asterids</taxon>
        <taxon>campanulids</taxon>
        <taxon>Asterales</taxon>
        <taxon>Asteraceae</taxon>
        <taxon>Asteroideae</taxon>
        <taxon>Heliantheae alliance</taxon>
        <taxon>Millerieae</taxon>
        <taxon>Smallanthus</taxon>
    </lineage>
</organism>
<sequence length="219" mass="25535">MKRIECLFESSRGRTTKMLKERWKKRFTMLKIVLFMFVLFLHPRTKGQVVPLVPIPPFAPRPLCSYQMALANQACAYLPFIQIPPPAPRAPFGPPAPPSDDEDTPEHEHMHDHGHSHLHDEDHDHDNDDDRDGDGDRDHKNGHEQKRHHHHHHHHHHHRHKETPVEEQCCKWLSQVDDQCVCELLVHMPPFLARPVHKYSVIVGKACNITYSCGSRIRN</sequence>
<reference evidence="2" key="1">
    <citation type="journal article" date="2022" name="Mol. Ecol. Resour.">
        <title>The genomes of chicory, endive, great burdock and yacon provide insights into Asteraceae palaeo-polyploidization history and plant inulin production.</title>
        <authorList>
            <person name="Fan W."/>
            <person name="Wang S."/>
            <person name="Wang H."/>
            <person name="Wang A."/>
            <person name="Jiang F."/>
            <person name="Liu H."/>
            <person name="Zhao H."/>
            <person name="Xu D."/>
            <person name="Zhang Y."/>
        </authorList>
    </citation>
    <scope>NUCLEOTIDE SEQUENCE [LARGE SCALE GENOMIC DNA]</scope>
    <source>
        <strain evidence="2">cv. Yunnan</strain>
    </source>
</reference>
<accession>A0ACB9IE81</accession>
<gene>
    <name evidence="1" type="ORF">L1987_21866</name>
</gene>
<evidence type="ECO:0000313" key="1">
    <source>
        <dbReference type="EMBL" id="KAI3805978.1"/>
    </source>
</evidence>